<evidence type="ECO:0000256" key="4">
    <source>
        <dbReference type="PROSITE-ProRule" id="PRU00169"/>
    </source>
</evidence>
<dbReference type="Pfam" id="PF00072">
    <property type="entry name" value="Response_reg"/>
    <property type="match status" value="1"/>
</dbReference>
<organism evidence="6 7">
    <name type="scientific">Sulfobacillus thermosulfidooxidans</name>
    <dbReference type="NCBI Taxonomy" id="28034"/>
    <lineage>
        <taxon>Bacteria</taxon>
        <taxon>Bacillati</taxon>
        <taxon>Bacillota</taxon>
        <taxon>Clostridia</taxon>
        <taxon>Eubacteriales</taxon>
        <taxon>Clostridiales Family XVII. Incertae Sedis</taxon>
        <taxon>Sulfobacillus</taxon>
    </lineage>
</organism>
<accession>A0A2T2WWH1</accession>
<reference evidence="6 7" key="1">
    <citation type="journal article" date="2014" name="BMC Genomics">
        <title>Comparison of environmental and isolate Sulfobacillus genomes reveals diverse carbon, sulfur, nitrogen, and hydrogen metabolisms.</title>
        <authorList>
            <person name="Justice N.B."/>
            <person name="Norman A."/>
            <person name="Brown C.T."/>
            <person name="Singh A."/>
            <person name="Thomas B.C."/>
            <person name="Banfield J.F."/>
        </authorList>
    </citation>
    <scope>NUCLEOTIDE SEQUENCE [LARGE SCALE GENOMIC DNA]</scope>
    <source>
        <strain evidence="6">AMDSBA5</strain>
    </source>
</reference>
<dbReference type="CDD" id="cd00156">
    <property type="entry name" value="REC"/>
    <property type="match status" value="1"/>
</dbReference>
<evidence type="ECO:0000256" key="3">
    <source>
        <dbReference type="ARBA" id="ARBA00024867"/>
    </source>
</evidence>
<dbReference type="InterPro" id="IPR050595">
    <property type="entry name" value="Bact_response_regulator"/>
</dbReference>
<feature type="modified residue" description="4-aspartylphosphate" evidence="4">
    <location>
        <position position="56"/>
    </location>
</feature>
<dbReference type="PROSITE" id="PS50110">
    <property type="entry name" value="RESPONSE_REGULATORY"/>
    <property type="match status" value="1"/>
</dbReference>
<evidence type="ECO:0000259" key="5">
    <source>
        <dbReference type="PROSITE" id="PS50110"/>
    </source>
</evidence>
<gene>
    <name evidence="6" type="ORF">C7B47_10470</name>
</gene>
<dbReference type="PANTHER" id="PTHR44591:SF3">
    <property type="entry name" value="RESPONSE REGULATORY DOMAIN-CONTAINING PROTEIN"/>
    <property type="match status" value="1"/>
</dbReference>
<dbReference type="PANTHER" id="PTHR44591">
    <property type="entry name" value="STRESS RESPONSE REGULATOR PROTEIN 1"/>
    <property type="match status" value="1"/>
</dbReference>
<dbReference type="SMART" id="SM00448">
    <property type="entry name" value="REC"/>
    <property type="match status" value="1"/>
</dbReference>
<keyword evidence="2 4" id="KW-0597">Phosphoprotein</keyword>
<comment type="caution">
    <text evidence="6">The sequence shown here is derived from an EMBL/GenBank/DDBJ whole genome shotgun (WGS) entry which is preliminary data.</text>
</comment>
<proteinExistence type="predicted"/>
<dbReference type="Proteomes" id="UP000242705">
    <property type="component" value="Unassembled WGS sequence"/>
</dbReference>
<feature type="domain" description="Response regulatory" evidence="5">
    <location>
        <begin position="3"/>
        <end position="119"/>
    </location>
</feature>
<dbReference type="InterPro" id="IPR001789">
    <property type="entry name" value="Sig_transdc_resp-reg_receiver"/>
</dbReference>
<protein>
    <recommendedName>
        <fullName evidence="1">Stage 0 sporulation protein A homolog</fullName>
    </recommendedName>
</protein>
<evidence type="ECO:0000313" key="7">
    <source>
        <dbReference type="Proteomes" id="UP000242705"/>
    </source>
</evidence>
<dbReference type="Gene3D" id="3.40.50.2300">
    <property type="match status" value="1"/>
</dbReference>
<evidence type="ECO:0000313" key="6">
    <source>
        <dbReference type="EMBL" id="PSR26580.1"/>
    </source>
</evidence>
<dbReference type="AlphaFoldDB" id="A0A2T2WWH1"/>
<comment type="function">
    <text evidence="3">May play the central regulatory role in sporulation. It may be an element of the effector pathway responsible for the activation of sporulation genes in response to nutritional stress. Spo0A may act in concert with spo0H (a sigma factor) to control the expression of some genes that are critical to the sporulation process.</text>
</comment>
<dbReference type="SUPFAM" id="SSF52172">
    <property type="entry name" value="CheY-like"/>
    <property type="match status" value="1"/>
</dbReference>
<sequence length="129" mass="14122">MATILIIDDESGIRYIAKTILSQNPGPEPLTILEASSGSQGLELLTQYHPDLVLLDYRLPDMNGSEWLHQAESLWPTAVLLVSASSELEHIAHQQALIVGTLAKPFKLDKLRITVLDALSRGLRGEVSP</sequence>
<dbReference type="GO" id="GO:0000160">
    <property type="term" value="P:phosphorelay signal transduction system"/>
    <property type="evidence" value="ECO:0007669"/>
    <property type="project" value="InterPro"/>
</dbReference>
<evidence type="ECO:0000256" key="2">
    <source>
        <dbReference type="ARBA" id="ARBA00022553"/>
    </source>
</evidence>
<evidence type="ECO:0000256" key="1">
    <source>
        <dbReference type="ARBA" id="ARBA00018672"/>
    </source>
</evidence>
<dbReference type="InterPro" id="IPR011006">
    <property type="entry name" value="CheY-like_superfamily"/>
</dbReference>
<dbReference type="EMBL" id="PXYX01000021">
    <property type="protein sequence ID" value="PSR26580.1"/>
    <property type="molecule type" value="Genomic_DNA"/>
</dbReference>
<name>A0A2T2WWH1_SULTH</name>